<gene>
    <name evidence="3" type="ORF">ID854_13185</name>
</gene>
<evidence type="ECO:0000256" key="1">
    <source>
        <dbReference type="SAM" id="SignalP"/>
    </source>
</evidence>
<organism evidence="3">
    <name type="scientific">Xenorhabdus szentirmaii</name>
    <dbReference type="NCBI Taxonomy" id="290112"/>
    <lineage>
        <taxon>Bacteria</taxon>
        <taxon>Pseudomonadati</taxon>
        <taxon>Pseudomonadota</taxon>
        <taxon>Gammaproteobacteria</taxon>
        <taxon>Enterobacterales</taxon>
        <taxon>Morganellaceae</taxon>
        <taxon>Xenorhabdus</taxon>
    </lineage>
</organism>
<feature type="signal peptide" evidence="1">
    <location>
        <begin position="1"/>
        <end position="26"/>
    </location>
</feature>
<dbReference type="RefSeq" id="WP_323869170.1">
    <property type="nucleotide sequence ID" value="NZ_JACXBF010000282.1"/>
</dbReference>
<protein>
    <submittedName>
        <fullName evidence="3">Filamentous hemagglutinin N-terminal domain-containing protein</fullName>
    </submittedName>
</protein>
<dbReference type="AlphaFoldDB" id="A0AAW3YTI3"/>
<dbReference type="InterPro" id="IPR011050">
    <property type="entry name" value="Pectin_lyase_fold/virulence"/>
</dbReference>
<dbReference type="EMBL" id="JACXBF010000282">
    <property type="protein sequence ID" value="MBD2801385.1"/>
    <property type="molecule type" value="Genomic_DNA"/>
</dbReference>
<accession>A0AAW3YTI3</accession>
<proteinExistence type="predicted"/>
<sequence>MKNSKIFVKTLLTSIVSLSFVTSALANSGIPNDNQTRVHMVNNIEVVDIVNPDDRGFSFNNFKEFNVNEPGMVLNNSVNGTVSQLAGQLNKNSNLSKPARVIVSNVTGGNFTQLKGMLEVAGDRAAILIANPNGIVANGASFSNTNHVQLSTSTHAIVNKGDPATFQLIGGKVVIGEKGIDSTNVDNLTIESRAIDLNGMITGKTVSLNTNSILAGTGIGNPEISIDTGALGGIYANKIIVKSNEKGTGVNLSNLTGTESLLAEIRGTANLSGQFRGDNSLFIFANKLNKENATFKTNGFPIVVVEADI</sequence>
<keyword evidence="1" id="KW-0732">Signal</keyword>
<evidence type="ECO:0000259" key="2">
    <source>
        <dbReference type="SMART" id="SM00912"/>
    </source>
</evidence>
<dbReference type="SMART" id="SM00912">
    <property type="entry name" value="Haemagg_act"/>
    <property type="match status" value="1"/>
</dbReference>
<dbReference type="Gene3D" id="2.160.20.10">
    <property type="entry name" value="Single-stranded right-handed beta-helix, Pectin lyase-like"/>
    <property type="match status" value="1"/>
</dbReference>
<feature type="chain" id="PRO_5043700056" evidence="1">
    <location>
        <begin position="27"/>
        <end position="309"/>
    </location>
</feature>
<dbReference type="InterPro" id="IPR008638">
    <property type="entry name" value="FhaB/CdiA-like_TPS"/>
</dbReference>
<dbReference type="Proteomes" id="UP001193920">
    <property type="component" value="Unassembled WGS sequence"/>
</dbReference>
<reference evidence="3" key="1">
    <citation type="submission" date="2020-09" db="EMBL/GenBank/DDBJ databases">
        <authorList>
            <person name="Palma L."/>
            <person name="Caballero P."/>
            <person name="Berry C."/>
            <person name="Del Valle E."/>
        </authorList>
    </citation>
    <scope>NUCLEOTIDE SEQUENCE</scope>
    <source>
        <strain evidence="3">M</strain>
    </source>
</reference>
<dbReference type="SUPFAM" id="SSF51126">
    <property type="entry name" value="Pectin lyase-like"/>
    <property type="match status" value="1"/>
</dbReference>
<comment type="caution">
    <text evidence="3">The sequence shown here is derived from an EMBL/GenBank/DDBJ whole genome shotgun (WGS) entry which is preliminary data.</text>
</comment>
<name>A0AAW3YTI3_9GAMM</name>
<reference evidence="3" key="2">
    <citation type="journal article" date="2024" name="Toxins">
        <title>Genome Sequence Analysis of Native Xenorhabdus Strains Isolated from Entomopathogenic Nematodes in Argentina.</title>
        <authorList>
            <person name="Palma L."/>
            <person name="Frizzo L."/>
            <person name="Kaiser S."/>
            <person name="Berry C."/>
            <person name="Caballero P."/>
            <person name="Bode H.B."/>
            <person name="Del Valle E.E."/>
        </authorList>
    </citation>
    <scope>NUCLEOTIDE SEQUENCE</scope>
    <source>
        <strain evidence="3">M</strain>
    </source>
</reference>
<feature type="domain" description="Filamentous haemagglutinin FhaB/tRNA nuclease CdiA-like TPS" evidence="2">
    <location>
        <begin position="41"/>
        <end position="161"/>
    </location>
</feature>
<dbReference type="Pfam" id="PF05860">
    <property type="entry name" value="TPS"/>
    <property type="match status" value="1"/>
</dbReference>
<dbReference type="NCBIfam" id="TIGR01901">
    <property type="entry name" value="adhes_NPXG"/>
    <property type="match status" value="1"/>
</dbReference>
<dbReference type="InterPro" id="IPR012334">
    <property type="entry name" value="Pectin_lyas_fold"/>
</dbReference>
<evidence type="ECO:0000313" key="3">
    <source>
        <dbReference type="EMBL" id="MBD2801385.1"/>
    </source>
</evidence>